<proteinExistence type="inferred from homology"/>
<name>A0A0F5EWJ8_AVIPA</name>
<comment type="similarity">
    <text evidence="1">Belongs to the SUI1 family.</text>
</comment>
<reference evidence="5 10" key="3">
    <citation type="journal article" date="2022" name="Front. Microbiol.">
        <title>Commensal bacteria contribute to the growth of multidrug-resistant Avibacterium paragallinarum in chickens.</title>
        <authorList>
            <person name="Zhu J."/>
            <person name="Chen Y."/>
            <person name="Wu Y."/>
            <person name="Wang Y."/>
            <person name="Zhu K."/>
        </authorList>
    </citation>
    <scope>NUCLEOTIDE SEQUENCE [LARGE SCALE GENOMIC DNA]</scope>
    <source>
        <strain evidence="5 10">AV25</strain>
    </source>
</reference>
<dbReference type="eggNOG" id="COG0023">
    <property type="taxonomic scope" value="Bacteria"/>
</dbReference>
<dbReference type="GO" id="GO:0001731">
    <property type="term" value="P:formation of translation preinitiation complex"/>
    <property type="evidence" value="ECO:0007669"/>
    <property type="project" value="TreeGrafter"/>
</dbReference>
<accession>A0A0F5EWJ8</accession>
<evidence type="ECO:0000256" key="2">
    <source>
        <dbReference type="ARBA" id="ARBA00022845"/>
    </source>
</evidence>
<sequence>MEETLVYSTEIGRIEKEKKQKKQPISFSYGDGIIRIERQVSGRKGSAVSVIKGLNLPYDEMKALTTELKKRCGCGGSIKNGMIEIQGDKRDLLKQLLEEKNFSVKLAGG</sequence>
<dbReference type="InterPro" id="IPR036877">
    <property type="entry name" value="SUI1_dom_sf"/>
</dbReference>
<evidence type="ECO:0000313" key="10">
    <source>
        <dbReference type="Proteomes" id="UP001347884"/>
    </source>
</evidence>
<dbReference type="SUPFAM" id="SSF55159">
    <property type="entry name" value="eIF1-like"/>
    <property type="match status" value="1"/>
</dbReference>
<dbReference type="PANTHER" id="PTHR12789:SF0">
    <property type="entry name" value="DENSITY-REGULATED PROTEIN"/>
    <property type="match status" value="1"/>
</dbReference>
<comment type="caution">
    <text evidence="7">The sequence shown here is derived from an EMBL/GenBank/DDBJ whole genome shotgun (WGS) entry which is preliminary data.</text>
</comment>
<dbReference type="Proteomes" id="UP001347884">
    <property type="component" value="Unassembled WGS sequence"/>
</dbReference>
<dbReference type="RefSeq" id="WP_017806997.1">
    <property type="nucleotide sequence ID" value="NZ_CP081939.1"/>
</dbReference>
<dbReference type="PROSITE" id="PS50296">
    <property type="entry name" value="SUI1"/>
    <property type="match status" value="1"/>
</dbReference>
<dbReference type="Proteomes" id="UP000294229">
    <property type="component" value="Unassembled WGS sequence"/>
</dbReference>
<dbReference type="GO" id="GO:0003743">
    <property type="term" value="F:translation initiation factor activity"/>
    <property type="evidence" value="ECO:0007669"/>
    <property type="project" value="InterPro"/>
</dbReference>
<dbReference type="Pfam" id="PF01253">
    <property type="entry name" value="SUI1"/>
    <property type="match status" value="1"/>
</dbReference>
<dbReference type="EMBL" id="RQXS01000001">
    <property type="protein sequence ID" value="RZN61598.1"/>
    <property type="molecule type" value="Genomic_DNA"/>
</dbReference>
<dbReference type="Proteomes" id="UP000247594">
    <property type="component" value="Unassembled WGS sequence"/>
</dbReference>
<dbReference type="CDD" id="cd11567">
    <property type="entry name" value="YciH_like"/>
    <property type="match status" value="1"/>
</dbReference>
<evidence type="ECO:0000313" key="8">
    <source>
        <dbReference type="Proteomes" id="UP000247594"/>
    </source>
</evidence>
<dbReference type="PIRSF" id="PIRSF037511">
    <property type="entry name" value="Transl_init_SUI1_pro"/>
    <property type="match status" value="1"/>
</dbReference>
<dbReference type="GO" id="GO:0006417">
    <property type="term" value="P:regulation of translation"/>
    <property type="evidence" value="ECO:0007669"/>
    <property type="project" value="UniProtKB-KW"/>
</dbReference>
<evidence type="ECO:0000259" key="4">
    <source>
        <dbReference type="PROSITE" id="PS50296"/>
    </source>
</evidence>
<dbReference type="NCBIfam" id="TIGR01158">
    <property type="entry name" value="SUI1_rel"/>
    <property type="match status" value="1"/>
</dbReference>
<dbReference type="EMBL" id="JAMDKF010000006">
    <property type="protein sequence ID" value="MEE6041086.1"/>
    <property type="molecule type" value="Genomic_DNA"/>
</dbReference>
<keyword evidence="10" id="KW-1185">Reference proteome</keyword>
<evidence type="ECO:0000256" key="3">
    <source>
        <dbReference type="ARBA" id="ARBA00022917"/>
    </source>
</evidence>
<organism evidence="7 9">
    <name type="scientific">Avibacterium paragallinarum</name>
    <name type="common">Haemophilus gallinarum</name>
    <dbReference type="NCBI Taxonomy" id="728"/>
    <lineage>
        <taxon>Bacteria</taxon>
        <taxon>Pseudomonadati</taxon>
        <taxon>Pseudomonadota</taxon>
        <taxon>Gammaproteobacteria</taxon>
        <taxon>Pasteurellales</taxon>
        <taxon>Pasteurellaceae</taxon>
        <taxon>Avibacterium</taxon>
    </lineage>
</organism>
<evidence type="ECO:0000256" key="1">
    <source>
        <dbReference type="ARBA" id="ARBA00005422"/>
    </source>
</evidence>
<feature type="domain" description="SUI1" evidence="4">
    <location>
        <begin position="38"/>
        <end position="101"/>
    </location>
</feature>
<evidence type="ECO:0000313" key="9">
    <source>
        <dbReference type="Proteomes" id="UP000294229"/>
    </source>
</evidence>
<dbReference type="InterPro" id="IPR005872">
    <property type="entry name" value="SUI1_arc_bac"/>
</dbReference>
<dbReference type="InterPro" id="IPR050318">
    <property type="entry name" value="DENR/SUI1_TIF"/>
</dbReference>
<dbReference type="PANTHER" id="PTHR12789">
    <property type="entry name" value="DENSITY-REGULATED PROTEIN HOMOLOG"/>
    <property type="match status" value="1"/>
</dbReference>
<reference evidence="6 8" key="1">
    <citation type="submission" date="2018-06" db="EMBL/GenBank/DDBJ databases">
        <authorList>
            <person name="Teymurazov M."/>
            <person name="Kislichkina A."/>
            <person name="Abaymova A."/>
            <person name="Mukhina T."/>
            <person name="Mayskaya N."/>
            <person name="Svetoch E."/>
            <person name="Bogun A."/>
        </authorList>
    </citation>
    <scope>NUCLEOTIDE SEQUENCE [LARGE SCALE GENOMIC DNA]</scope>
    <source>
        <strain evidence="6 8">SCPM-O-B-8406</strain>
    </source>
</reference>
<dbReference type="OrthoDB" id="9792915at2"/>
<evidence type="ECO:0000313" key="7">
    <source>
        <dbReference type="EMBL" id="RZN61598.1"/>
    </source>
</evidence>
<dbReference type="Gene3D" id="3.30.780.10">
    <property type="entry name" value="SUI1-like domain"/>
    <property type="match status" value="1"/>
</dbReference>
<reference evidence="5" key="4">
    <citation type="submission" date="2022-05" db="EMBL/GenBank/DDBJ databases">
        <authorList>
            <person name="Chen Y."/>
            <person name="Zhu J."/>
            <person name="Zhu K."/>
        </authorList>
    </citation>
    <scope>NUCLEOTIDE SEQUENCE</scope>
    <source>
        <strain evidence="5">AV25</strain>
    </source>
</reference>
<dbReference type="InterPro" id="IPR001950">
    <property type="entry name" value="SUI1"/>
</dbReference>
<dbReference type="NCBIfam" id="NF006536">
    <property type="entry name" value="PRK09019.1"/>
    <property type="match status" value="1"/>
</dbReference>
<dbReference type="FunFam" id="3.30.780.10:FF:000002">
    <property type="entry name" value="Stress response translation initiation inhibitor"/>
    <property type="match status" value="1"/>
</dbReference>
<evidence type="ECO:0000313" key="5">
    <source>
        <dbReference type="EMBL" id="MEE6041086.1"/>
    </source>
</evidence>
<reference evidence="7 9" key="2">
    <citation type="submission" date="2018-11" db="EMBL/GenBank/DDBJ databases">
        <title>Sequencing Av. paragallinarum serogroups.</title>
        <authorList>
            <person name="Hellmuth J.E."/>
            <person name="Boucher C.E."/>
            <person name="Cason E.D."/>
        </authorList>
    </citation>
    <scope>NUCLEOTIDE SEQUENCE [LARGE SCALE GENOMIC DNA]</scope>
    <source>
        <strain evidence="7 9">SA-3</strain>
    </source>
</reference>
<keyword evidence="3" id="KW-0648">Protein biosynthesis</keyword>
<protein>
    <submittedName>
        <fullName evidence="7">Stress response translation initiation inhibitor YciH</fullName>
    </submittedName>
</protein>
<dbReference type="AlphaFoldDB" id="A0A0F5EWJ8"/>
<evidence type="ECO:0000313" key="6">
    <source>
        <dbReference type="EMBL" id="PXZ37957.1"/>
    </source>
</evidence>
<dbReference type="GO" id="GO:0003729">
    <property type="term" value="F:mRNA binding"/>
    <property type="evidence" value="ECO:0007669"/>
    <property type="project" value="TreeGrafter"/>
</dbReference>
<keyword evidence="2" id="KW-0810">Translation regulation</keyword>
<dbReference type="STRING" id="728.VY92_04880"/>
<gene>
    <name evidence="7" type="primary">yciH</name>
    <name evidence="6" type="ORF">DM482_11890</name>
    <name evidence="7" type="ORF">EIG79_00395</name>
    <name evidence="5" type="ORF">M5S13_04165</name>
</gene>
<dbReference type="EMBL" id="QJPJ01000033">
    <property type="protein sequence ID" value="PXZ37957.1"/>
    <property type="molecule type" value="Genomic_DNA"/>
</dbReference>
<dbReference type="GO" id="GO:0002188">
    <property type="term" value="P:translation reinitiation"/>
    <property type="evidence" value="ECO:0007669"/>
    <property type="project" value="TreeGrafter"/>
</dbReference>